<name>A0A9Q8FND4_9STAP</name>
<organism evidence="2 3">
    <name type="scientific">Macrococcus carouselicus</name>
    <dbReference type="NCBI Taxonomy" id="69969"/>
    <lineage>
        <taxon>Bacteria</taxon>
        <taxon>Bacillati</taxon>
        <taxon>Bacillota</taxon>
        <taxon>Bacilli</taxon>
        <taxon>Bacillales</taxon>
        <taxon>Staphylococcaceae</taxon>
        <taxon>Macrococcus</taxon>
    </lineage>
</organism>
<dbReference type="InterPro" id="IPR013216">
    <property type="entry name" value="Methyltransf_11"/>
</dbReference>
<dbReference type="GO" id="GO:0032259">
    <property type="term" value="P:methylation"/>
    <property type="evidence" value="ECO:0007669"/>
    <property type="project" value="UniProtKB-KW"/>
</dbReference>
<reference evidence="2 3" key="1">
    <citation type="submission" date="2019-01" db="EMBL/GenBank/DDBJ databases">
        <title>Draft genome sequences of the type strains of six Macrococcus species.</title>
        <authorList>
            <person name="Mazhar S."/>
            <person name="Altermann E."/>
            <person name="Hill C."/>
            <person name="Mcauliffe O."/>
        </authorList>
    </citation>
    <scope>NUCLEOTIDE SEQUENCE [LARGE SCALE GENOMIC DNA]</scope>
    <source>
        <strain evidence="2 3">ATCC 51828</strain>
    </source>
</reference>
<dbReference type="GO" id="GO:0008757">
    <property type="term" value="F:S-adenosylmethionine-dependent methyltransferase activity"/>
    <property type="evidence" value="ECO:0007669"/>
    <property type="project" value="InterPro"/>
</dbReference>
<proteinExistence type="predicted"/>
<evidence type="ECO:0000313" key="3">
    <source>
        <dbReference type="Proteomes" id="UP000295280"/>
    </source>
</evidence>
<sequence>MQKMDKKKERKLRKDWKKRYTFFEQPVEQVYRVGIMTGLYFKQFSRYAQSLEVQKKVLSIGCFNGALLSAIDREQPIKGYYIDQAPRNMQQAIHLYPHFSYKQLKRTHIPYKDKKFDCVYVSIPLHLFYEPEDLLAELIRTSRSFVIFDLKRYDWAPVMITAGLLPEVETERAIRYYKVSL</sequence>
<gene>
    <name evidence="2" type="ORF">ERX40_01785</name>
</gene>
<dbReference type="Proteomes" id="UP000295280">
    <property type="component" value="Unassembled WGS sequence"/>
</dbReference>
<keyword evidence="3" id="KW-1185">Reference proteome</keyword>
<protein>
    <submittedName>
        <fullName evidence="2">Methyltransferase domain-containing protein</fullName>
    </submittedName>
</protein>
<dbReference type="Pfam" id="PF08241">
    <property type="entry name" value="Methyltransf_11"/>
    <property type="match status" value="1"/>
</dbReference>
<accession>A0A9Q8FND4</accession>
<evidence type="ECO:0000313" key="2">
    <source>
        <dbReference type="EMBL" id="TDM03920.1"/>
    </source>
</evidence>
<keyword evidence="2" id="KW-0489">Methyltransferase</keyword>
<evidence type="ECO:0000259" key="1">
    <source>
        <dbReference type="Pfam" id="PF08241"/>
    </source>
</evidence>
<dbReference type="SUPFAM" id="SSF53335">
    <property type="entry name" value="S-adenosyl-L-methionine-dependent methyltransferases"/>
    <property type="match status" value="1"/>
</dbReference>
<dbReference type="EMBL" id="SCWD01000001">
    <property type="protein sequence ID" value="TDM03920.1"/>
    <property type="molecule type" value="Genomic_DNA"/>
</dbReference>
<feature type="domain" description="Methyltransferase type 11" evidence="1">
    <location>
        <begin position="58"/>
        <end position="141"/>
    </location>
</feature>
<dbReference type="InterPro" id="IPR029063">
    <property type="entry name" value="SAM-dependent_MTases_sf"/>
</dbReference>
<dbReference type="OrthoDB" id="2418517at2"/>
<dbReference type="CDD" id="cd02440">
    <property type="entry name" value="AdoMet_MTases"/>
    <property type="match status" value="1"/>
</dbReference>
<dbReference type="AlphaFoldDB" id="A0A9Q8FND4"/>
<dbReference type="Gene3D" id="3.40.50.150">
    <property type="entry name" value="Vaccinia Virus protein VP39"/>
    <property type="match status" value="1"/>
</dbReference>
<keyword evidence="2" id="KW-0808">Transferase</keyword>
<comment type="caution">
    <text evidence="2">The sequence shown here is derived from an EMBL/GenBank/DDBJ whole genome shotgun (WGS) entry which is preliminary data.</text>
</comment>